<dbReference type="Gene3D" id="2.30.30.40">
    <property type="entry name" value="SH3 Domains"/>
    <property type="match status" value="3"/>
</dbReference>
<feature type="domain" description="SH3" evidence="5">
    <location>
        <begin position="269"/>
        <end position="330"/>
    </location>
</feature>
<dbReference type="PANTHER" id="PTHR14167:SF54">
    <property type="entry name" value="VINEXIN"/>
    <property type="match status" value="1"/>
</dbReference>
<proteinExistence type="predicted"/>
<dbReference type="PROSITE" id="PS50002">
    <property type="entry name" value="SH3"/>
    <property type="match status" value="3"/>
</dbReference>
<dbReference type="SMART" id="SM00326">
    <property type="entry name" value="SH3"/>
    <property type="match status" value="3"/>
</dbReference>
<feature type="region of interest" description="Disordered" evidence="4">
    <location>
        <begin position="497"/>
        <end position="526"/>
    </location>
</feature>
<reference evidence="6" key="2">
    <citation type="submission" date="2025-08" db="UniProtKB">
        <authorList>
            <consortium name="Ensembl"/>
        </authorList>
    </citation>
    <scope>IDENTIFICATION</scope>
</reference>
<gene>
    <name evidence="6" type="primary">SORBS3</name>
</gene>
<dbReference type="Pfam" id="PF00018">
    <property type="entry name" value="SH3_1"/>
    <property type="match status" value="3"/>
</dbReference>
<dbReference type="PANTHER" id="PTHR14167">
    <property type="entry name" value="SH3 DOMAIN-CONTAINING"/>
    <property type="match status" value="1"/>
</dbReference>
<accession>A0A8C4S9K6</accession>
<evidence type="ECO:0000313" key="7">
    <source>
        <dbReference type="Proteomes" id="UP000694620"/>
    </source>
</evidence>
<evidence type="ECO:0000256" key="2">
    <source>
        <dbReference type="ARBA" id="ARBA00022737"/>
    </source>
</evidence>
<dbReference type="CDD" id="cd11921">
    <property type="entry name" value="SH3_Vinexin_1"/>
    <property type="match status" value="1"/>
</dbReference>
<dbReference type="InterPro" id="IPR035609">
    <property type="entry name" value="Vinexin_SH3_1"/>
</dbReference>
<name>A0A8C4S9K6_ERPCA</name>
<evidence type="ECO:0000313" key="6">
    <source>
        <dbReference type="Ensembl" id="ENSECRP00000011301.1"/>
    </source>
</evidence>
<dbReference type="AlphaFoldDB" id="A0A8C4S9K6"/>
<evidence type="ECO:0000259" key="5">
    <source>
        <dbReference type="PROSITE" id="PS50002"/>
    </source>
</evidence>
<feature type="compositionally biased region" description="Low complexity" evidence="4">
    <location>
        <begin position="363"/>
        <end position="373"/>
    </location>
</feature>
<dbReference type="PRINTS" id="PR00499">
    <property type="entry name" value="P67PHOX"/>
</dbReference>
<protein>
    <submittedName>
        <fullName evidence="6">Sorbin and SH3 domain containing 3</fullName>
    </submittedName>
</protein>
<evidence type="ECO:0000256" key="1">
    <source>
        <dbReference type="ARBA" id="ARBA00022443"/>
    </source>
</evidence>
<keyword evidence="7" id="KW-1185">Reference proteome</keyword>
<feature type="compositionally biased region" description="Polar residues" evidence="4">
    <location>
        <begin position="350"/>
        <end position="362"/>
    </location>
</feature>
<feature type="region of interest" description="Disordered" evidence="4">
    <location>
        <begin position="350"/>
        <end position="478"/>
    </location>
</feature>
<organism evidence="6 7">
    <name type="scientific">Erpetoichthys calabaricus</name>
    <name type="common">Rope fish</name>
    <name type="synonym">Calamoichthys calabaricus</name>
    <dbReference type="NCBI Taxonomy" id="27687"/>
    <lineage>
        <taxon>Eukaryota</taxon>
        <taxon>Metazoa</taxon>
        <taxon>Chordata</taxon>
        <taxon>Craniata</taxon>
        <taxon>Vertebrata</taxon>
        <taxon>Euteleostomi</taxon>
        <taxon>Actinopterygii</taxon>
        <taxon>Polypteriformes</taxon>
        <taxon>Polypteridae</taxon>
        <taxon>Erpetoichthys</taxon>
    </lineage>
</organism>
<dbReference type="InterPro" id="IPR050384">
    <property type="entry name" value="Endophilin_SH3RF"/>
</dbReference>
<feature type="region of interest" description="Disordered" evidence="4">
    <location>
        <begin position="128"/>
        <end position="148"/>
    </location>
</feature>
<evidence type="ECO:0000256" key="3">
    <source>
        <dbReference type="PROSITE-ProRule" id="PRU00192"/>
    </source>
</evidence>
<reference evidence="6" key="3">
    <citation type="submission" date="2025-09" db="UniProtKB">
        <authorList>
            <consortium name="Ensembl"/>
        </authorList>
    </citation>
    <scope>IDENTIFICATION</scope>
</reference>
<dbReference type="Ensembl" id="ENSECRT00000011488.1">
    <property type="protein sequence ID" value="ENSECRP00000011301.1"/>
    <property type="gene ID" value="ENSECRG00000007526.1"/>
</dbReference>
<dbReference type="InterPro" id="IPR036028">
    <property type="entry name" value="SH3-like_dom_sf"/>
</dbReference>
<dbReference type="GeneTree" id="ENSGT00940000160558"/>
<feature type="compositionally biased region" description="Polar residues" evidence="4">
    <location>
        <begin position="381"/>
        <end position="402"/>
    </location>
</feature>
<dbReference type="Proteomes" id="UP000694620">
    <property type="component" value="Chromosome 1"/>
</dbReference>
<feature type="domain" description="SH3" evidence="5">
    <location>
        <begin position="195"/>
        <end position="254"/>
    </location>
</feature>
<sequence>MSCNPRNTARLDKVDRVYDDRRLFGLTPYGSLPDWSDLGAAEEGCGLSCEGTAPPKPGSIFDYEPEQNIQDGKQHSAFLTQRQSPPIEVVLEKELKQFEVELDSDIEGIQRRLSQKKQLRRLGENVLSNSPVSTQTVTAGEPDTGNQPSVNQLGCGLPHDNLWSTKTTSNKDPPLIDISSVSTKTMEFPPKRDERKMKAARAKFDFLAQSPKELTLRKGDVVYIHRQVDANWLEGEHHGMVGIFPESYVEIIPASEKPTPIKLPTLQVLEYGEAIALFNFKGDLPVEMSFRKGEQICLIRRVDDNWLDGKISGTSRQGIFPASYVKIVKMPVTKSCDDYPLSPTAIQPVSTSLSPHQLTPSIPLQSPTLRSPSLPSPPASWNISESPTSIPLTNHLPQSCSSPGFLKSPTSKFPPPPDQQVNHLASGPPRSSLHSISIQSTLPQTSTALTGSQPRPTAQVTNHNSSSNQRTGPPISGQQFLSKQETTIPQVKTTLPENVKSQQGSISPSSLASQQPTVPTQSPSYLQGNGSFISMDALKSVPSTQIPAKNNSVKLQRQPFRAIYNYTPQNTDELELWEGDIVQVIEMCDDGWFVGVSERTRAFGTFPGNYLMPV</sequence>
<evidence type="ECO:0000256" key="4">
    <source>
        <dbReference type="SAM" id="MobiDB-lite"/>
    </source>
</evidence>
<dbReference type="SUPFAM" id="SSF50044">
    <property type="entry name" value="SH3-domain"/>
    <property type="match status" value="3"/>
</dbReference>
<dbReference type="InterPro" id="IPR001452">
    <property type="entry name" value="SH3_domain"/>
</dbReference>
<dbReference type="FunFam" id="2.30.30.40:FF:000001">
    <property type="entry name" value="Sorbin and SH3 domain-containing protein 1 isoform 2"/>
    <property type="match status" value="1"/>
</dbReference>
<feature type="domain" description="SH3" evidence="5">
    <location>
        <begin position="555"/>
        <end position="614"/>
    </location>
</feature>
<feature type="compositionally biased region" description="Polar residues" evidence="4">
    <location>
        <begin position="432"/>
        <end position="478"/>
    </location>
</feature>
<keyword evidence="2" id="KW-0677">Repeat</keyword>
<keyword evidence="1 3" id="KW-0728">SH3 domain</keyword>
<reference evidence="6" key="1">
    <citation type="submission" date="2021-06" db="EMBL/GenBank/DDBJ databases">
        <authorList>
            <consortium name="Wellcome Sanger Institute Data Sharing"/>
        </authorList>
    </citation>
    <scope>NUCLEOTIDE SEQUENCE [LARGE SCALE GENOMIC DNA]</scope>
</reference>